<keyword evidence="4" id="KW-0238">DNA-binding</keyword>
<evidence type="ECO:0000313" key="10">
    <source>
        <dbReference type="EMBL" id="KIV91367.1"/>
    </source>
</evidence>
<dbReference type="GO" id="GO:0000981">
    <property type="term" value="F:DNA-binding transcription factor activity, RNA polymerase II-specific"/>
    <property type="evidence" value="ECO:0007669"/>
    <property type="project" value="InterPro"/>
</dbReference>
<dbReference type="PROSITE" id="PS50048">
    <property type="entry name" value="ZN2_CY6_FUNGAL_2"/>
    <property type="match status" value="1"/>
</dbReference>
<keyword evidence="8" id="KW-0812">Transmembrane</keyword>
<keyword evidence="3" id="KW-0805">Transcription regulation</keyword>
<name>A0A0D1Z9H1_EXOME</name>
<dbReference type="OMA" id="NPRNDII"/>
<protein>
    <recommendedName>
        <fullName evidence="9">Zn(2)-C6 fungal-type domain-containing protein</fullName>
    </recommendedName>
</protein>
<dbReference type="GO" id="GO:0003677">
    <property type="term" value="F:DNA binding"/>
    <property type="evidence" value="ECO:0007669"/>
    <property type="project" value="UniProtKB-KW"/>
</dbReference>
<dbReference type="AlphaFoldDB" id="A0A0D1Z9H1"/>
<dbReference type="GO" id="GO:0006351">
    <property type="term" value="P:DNA-templated transcription"/>
    <property type="evidence" value="ECO:0007669"/>
    <property type="project" value="InterPro"/>
</dbReference>
<feature type="region of interest" description="Disordered" evidence="7">
    <location>
        <begin position="56"/>
        <end position="91"/>
    </location>
</feature>
<evidence type="ECO:0000256" key="2">
    <source>
        <dbReference type="ARBA" id="ARBA00022723"/>
    </source>
</evidence>
<evidence type="ECO:0000256" key="1">
    <source>
        <dbReference type="ARBA" id="ARBA00004123"/>
    </source>
</evidence>
<dbReference type="STRING" id="212818.A0A0D1Z9H1"/>
<evidence type="ECO:0000256" key="5">
    <source>
        <dbReference type="ARBA" id="ARBA00023163"/>
    </source>
</evidence>
<gene>
    <name evidence="10" type="ORF">PV10_05912</name>
</gene>
<dbReference type="Gene3D" id="4.10.240.10">
    <property type="entry name" value="Zn(2)-C6 fungal-type DNA-binding domain"/>
    <property type="match status" value="1"/>
</dbReference>
<dbReference type="VEuPathDB" id="FungiDB:PV10_05912"/>
<dbReference type="InterPro" id="IPR001138">
    <property type="entry name" value="Zn2Cys6_DnaBD"/>
</dbReference>
<dbReference type="OrthoDB" id="6486656at2759"/>
<dbReference type="HOGENOM" id="CLU_022815_0_0_1"/>
<dbReference type="CDD" id="cd00067">
    <property type="entry name" value="GAL4"/>
    <property type="match status" value="1"/>
</dbReference>
<dbReference type="CDD" id="cd12148">
    <property type="entry name" value="fungal_TF_MHR"/>
    <property type="match status" value="1"/>
</dbReference>
<dbReference type="PANTHER" id="PTHR31001">
    <property type="entry name" value="UNCHARACTERIZED TRANSCRIPTIONAL REGULATORY PROTEIN"/>
    <property type="match status" value="1"/>
</dbReference>
<dbReference type="GeneID" id="27323757"/>
<keyword evidence="8" id="KW-0472">Membrane</keyword>
<dbReference type="GO" id="GO:0005634">
    <property type="term" value="C:nucleus"/>
    <property type="evidence" value="ECO:0007669"/>
    <property type="project" value="UniProtKB-SubCell"/>
</dbReference>
<keyword evidence="2" id="KW-0479">Metal-binding</keyword>
<keyword evidence="6" id="KW-0539">Nucleus</keyword>
<keyword evidence="5" id="KW-0804">Transcription</keyword>
<dbReference type="SMART" id="SM00906">
    <property type="entry name" value="Fungal_trans"/>
    <property type="match status" value="1"/>
</dbReference>
<evidence type="ECO:0000256" key="6">
    <source>
        <dbReference type="ARBA" id="ARBA00023242"/>
    </source>
</evidence>
<dbReference type="Pfam" id="PF04082">
    <property type="entry name" value="Fungal_trans"/>
    <property type="match status" value="1"/>
</dbReference>
<evidence type="ECO:0000313" key="11">
    <source>
        <dbReference type="Proteomes" id="UP000054302"/>
    </source>
</evidence>
<proteinExistence type="predicted"/>
<accession>A0A0D1Z9H1</accession>
<dbReference type="SMART" id="SM00066">
    <property type="entry name" value="GAL4"/>
    <property type="match status" value="1"/>
</dbReference>
<keyword evidence="11" id="KW-1185">Reference proteome</keyword>
<evidence type="ECO:0000256" key="3">
    <source>
        <dbReference type="ARBA" id="ARBA00023015"/>
    </source>
</evidence>
<sequence>MNHHSRVVSCRPCRERKVRCDRQNPCKSCVRHNCEDQCQSYKPQLVTTSKLPMVRFSGTSSRDQSSIASTPQRTYSTISQSHSPGQHHLDYGQPTRHIEVAQGSTLQSHKKQIGEKTVEALHVDKNLEQITTGGQTLTFLPVSSSFAAGARLSDDEKLELKIYLTASLPSRSQCDLCVSWYLEHINFIYQSIHASSFRQQYSALWTTAVAKVDLVWLALLYVIISLSTMFMDTDLCIMLDMDPAQFRESTHRWFRLSRQALHAAEYEARPCLTQLLVFQQSQLYWYSIKNVESLNSALGQAIQCARALGLDKDKAPSTNLESEMRHRIWWDICCDDIYQSLCLDRRPLIQSHLSDVPFPLNCDDCDLTPTSVSSRPMNHPTVMTVHVFRARIFKVLNTLYADNGIKTSSYETVESIDDEILAIIDQFPWYLLPQSPSSPTFVSTTLPPYYDYLQWQHHLVHNSVSVQRIRMFRPFLRTHFERCWSRCISAAEGTFAVYNCMRVVDPVRFRTSKKKLSQAYQLFCSAVSTAIFLLVERPILPAKILSDIELVIQDMKELSEDRNSAPIAVDGREALIKILEAYQGYRRDANSTRAALAESAADDSQQLNTVIPDLSIVMGGRASAKDYLETCLTPRVARSEPHLQPNHQVAPSPTAVVALNDVTLTSPTDSMSGTFMTPAGDSYAPDSAMGLNLGLHFDILGWDHDEASFLNGLFT</sequence>
<dbReference type="InterPro" id="IPR007219">
    <property type="entry name" value="XnlR_reg_dom"/>
</dbReference>
<dbReference type="EMBL" id="KN847523">
    <property type="protein sequence ID" value="KIV91367.1"/>
    <property type="molecule type" value="Genomic_DNA"/>
</dbReference>
<feature type="compositionally biased region" description="Polar residues" evidence="7">
    <location>
        <begin position="57"/>
        <end position="84"/>
    </location>
</feature>
<evidence type="ECO:0000256" key="4">
    <source>
        <dbReference type="ARBA" id="ARBA00023125"/>
    </source>
</evidence>
<feature type="transmembrane region" description="Helical" evidence="8">
    <location>
        <begin position="214"/>
        <end position="231"/>
    </location>
</feature>
<dbReference type="SUPFAM" id="SSF57701">
    <property type="entry name" value="Zn2/Cys6 DNA-binding domain"/>
    <property type="match status" value="1"/>
</dbReference>
<dbReference type="RefSeq" id="XP_016222941.1">
    <property type="nucleotide sequence ID" value="XM_016370648.1"/>
</dbReference>
<dbReference type="InterPro" id="IPR050613">
    <property type="entry name" value="Sec_Metabolite_Reg"/>
</dbReference>
<dbReference type="Pfam" id="PF00172">
    <property type="entry name" value="Zn_clus"/>
    <property type="match status" value="1"/>
</dbReference>
<dbReference type="PANTHER" id="PTHR31001:SF90">
    <property type="entry name" value="CENTROMERE DNA-BINDING PROTEIN COMPLEX CBF3 SUBUNIT B"/>
    <property type="match status" value="1"/>
</dbReference>
<dbReference type="Proteomes" id="UP000054302">
    <property type="component" value="Unassembled WGS sequence"/>
</dbReference>
<dbReference type="InterPro" id="IPR036864">
    <property type="entry name" value="Zn2-C6_fun-type_DNA-bd_sf"/>
</dbReference>
<reference evidence="10 11" key="1">
    <citation type="submission" date="2015-01" db="EMBL/GenBank/DDBJ databases">
        <title>The Genome Sequence of Exophiala mesophila CBS40295.</title>
        <authorList>
            <consortium name="The Broad Institute Genomics Platform"/>
            <person name="Cuomo C."/>
            <person name="de Hoog S."/>
            <person name="Gorbushina A."/>
            <person name="Stielow B."/>
            <person name="Teixiera M."/>
            <person name="Abouelleil A."/>
            <person name="Chapman S.B."/>
            <person name="Priest M."/>
            <person name="Young S.K."/>
            <person name="Wortman J."/>
            <person name="Nusbaum C."/>
            <person name="Birren B."/>
        </authorList>
    </citation>
    <scope>NUCLEOTIDE SEQUENCE [LARGE SCALE GENOMIC DNA]</scope>
    <source>
        <strain evidence="10 11">CBS 40295</strain>
    </source>
</reference>
<dbReference type="GO" id="GO:0008270">
    <property type="term" value="F:zinc ion binding"/>
    <property type="evidence" value="ECO:0007669"/>
    <property type="project" value="InterPro"/>
</dbReference>
<evidence type="ECO:0000256" key="8">
    <source>
        <dbReference type="SAM" id="Phobius"/>
    </source>
</evidence>
<feature type="domain" description="Zn(2)-C6 fungal-type" evidence="9">
    <location>
        <begin position="9"/>
        <end position="38"/>
    </location>
</feature>
<keyword evidence="8" id="KW-1133">Transmembrane helix</keyword>
<dbReference type="PROSITE" id="PS00463">
    <property type="entry name" value="ZN2_CY6_FUNGAL_1"/>
    <property type="match status" value="1"/>
</dbReference>
<organism evidence="10 11">
    <name type="scientific">Exophiala mesophila</name>
    <name type="common">Black yeast-like fungus</name>
    <dbReference type="NCBI Taxonomy" id="212818"/>
    <lineage>
        <taxon>Eukaryota</taxon>
        <taxon>Fungi</taxon>
        <taxon>Dikarya</taxon>
        <taxon>Ascomycota</taxon>
        <taxon>Pezizomycotina</taxon>
        <taxon>Eurotiomycetes</taxon>
        <taxon>Chaetothyriomycetidae</taxon>
        <taxon>Chaetothyriales</taxon>
        <taxon>Herpotrichiellaceae</taxon>
        <taxon>Exophiala</taxon>
    </lineage>
</organism>
<evidence type="ECO:0000259" key="9">
    <source>
        <dbReference type="PROSITE" id="PS50048"/>
    </source>
</evidence>
<evidence type="ECO:0000256" key="7">
    <source>
        <dbReference type="SAM" id="MobiDB-lite"/>
    </source>
</evidence>
<comment type="subcellular location">
    <subcellularLocation>
        <location evidence="1">Nucleus</location>
    </subcellularLocation>
</comment>